<evidence type="ECO:0000313" key="3">
    <source>
        <dbReference type="EMBL" id="CAF9939504.1"/>
    </source>
</evidence>
<evidence type="ECO:0000259" key="2">
    <source>
        <dbReference type="Pfam" id="PF03372"/>
    </source>
</evidence>
<gene>
    <name evidence="3" type="ORF">HETSPECPRED_001800</name>
</gene>
<dbReference type="Proteomes" id="UP000664521">
    <property type="component" value="Unassembled WGS sequence"/>
</dbReference>
<comment type="caution">
    <text evidence="3">The sequence shown here is derived from an EMBL/GenBank/DDBJ whole genome shotgun (WGS) entry which is preliminary data.</text>
</comment>
<feature type="transmembrane region" description="Helical" evidence="1">
    <location>
        <begin position="995"/>
        <end position="1016"/>
    </location>
</feature>
<evidence type="ECO:0000256" key="1">
    <source>
        <dbReference type="SAM" id="Phobius"/>
    </source>
</evidence>
<dbReference type="InterPro" id="IPR021514">
    <property type="entry name" value="DUF3176"/>
</dbReference>
<proteinExistence type="predicted"/>
<dbReference type="InterPro" id="IPR036691">
    <property type="entry name" value="Endo/exonu/phosph_ase_sf"/>
</dbReference>
<keyword evidence="1" id="KW-0472">Membrane</keyword>
<dbReference type="OrthoDB" id="5242705at2759"/>
<dbReference type="Pfam" id="PF11374">
    <property type="entry name" value="DUF3176"/>
    <property type="match status" value="1"/>
</dbReference>
<feature type="transmembrane region" description="Helical" evidence="1">
    <location>
        <begin position="647"/>
        <end position="665"/>
    </location>
</feature>
<dbReference type="GO" id="GO:0003824">
    <property type="term" value="F:catalytic activity"/>
    <property type="evidence" value="ECO:0007669"/>
    <property type="project" value="InterPro"/>
</dbReference>
<name>A0A8H3J2H6_9LECA</name>
<dbReference type="PANTHER" id="PTHR35394:SF5">
    <property type="entry name" value="DUF3176 DOMAIN-CONTAINING PROTEIN"/>
    <property type="match status" value="1"/>
</dbReference>
<keyword evidence="1" id="KW-0812">Transmembrane</keyword>
<keyword evidence="4" id="KW-1185">Reference proteome</keyword>
<evidence type="ECO:0000313" key="4">
    <source>
        <dbReference type="Proteomes" id="UP000664521"/>
    </source>
</evidence>
<dbReference type="AlphaFoldDB" id="A0A8H3J2H6"/>
<organism evidence="3 4">
    <name type="scientific">Heterodermia speciosa</name>
    <dbReference type="NCBI Taxonomy" id="116794"/>
    <lineage>
        <taxon>Eukaryota</taxon>
        <taxon>Fungi</taxon>
        <taxon>Dikarya</taxon>
        <taxon>Ascomycota</taxon>
        <taxon>Pezizomycotina</taxon>
        <taxon>Lecanoromycetes</taxon>
        <taxon>OSLEUM clade</taxon>
        <taxon>Lecanoromycetidae</taxon>
        <taxon>Caliciales</taxon>
        <taxon>Physciaceae</taxon>
        <taxon>Heterodermia</taxon>
    </lineage>
</organism>
<sequence length="1081" mass="119761">MDLHQATPDFYNPRPQPFYEFKDSVWAVSHGGTPSSFHIRSPIRLLSWNIDFQTPLPNDRMTAALAHLHHLITQYSSTTPTLILLQEMTATDLAIVQSTPWIRASFYLTDRDHTNWLAQYGTLTLVDRRLPLASVFRVRYASDMGRDALFVDIEDQESSTLLRVCNTHLESLRAIPPLRPAQVKLASRYLKDPTVGGGIIAGDFNAIEDFDLNLHSVNGLQDAYLQEGKEETAEEGWTWGMQSMYGEGEKYGCQGNVDQEIVNREEDALKKLDNMIAEEQKIRQVDAASSDIQSLLSRCHIRAPRQPVRCEELDWAMTKCRQLIEQCRSVSAVIKEYFYLMQMIRLKWQRQLRYDNLTLGGVETDALLTVVEEADDTYHRIRATLDSPDVSATLIGQAKNDSTLLASEHYRYAFAALHRRHSLGRFAWPGPTLSEQAQKAVVDLADWRIALIRLSYLHFQVGKVLENDHTISDVPRLLVPDCEASVVRIDGDSARHDEGVEELHNAIDEDDHAKLIEMHPQKSLRSAKPTLKTKKSPQLRWWLSEILASILSLVSFISLVLLASHYQGRSLDDLQLPGSLTLNALVSVIATINKAALMIPVGSIMSQEVWLWLSKRQGRLADLELSDAASRGAWGSARFLLRSRKRLLGCCGAIITITALAFTTFTQQLIAIRPFPVTEGPLKPGNIPRSELWDNITGNAAEGGAAAVTIPLAMKAAVYNGMLSEGIEPLTAPCPTGNCTWPETPTLAVCGECVKSTYQTRCDNMTCNYTMPSGNVAVQQNFWSPWTAVLNGYAGFNVMSGPGAFYKANDSSIIYISNFDVFGAPYNSYKPPSDPPNEWPNGPTVSSECALWMCIQILNVTTARSQQFQNSPIQLSKVVNSSLFPSDTSVNLTFISPPPQYAPAHSPNYTVGAMAIEFFSAYLESIINGTIIVNLLSSMPSSDATQAIWNGSADLDAWIKNLALSMTNVVRTNNPAPADAFYDGTGFQLAIQIHWGWISLPALLVLASGLILGCAITQTGRNSVRAWKGDPLAVLFMDVDPNIKQRGITQMDEFEGLQDAVGSERVVLQSVSTGGKILKQY</sequence>
<keyword evidence="1" id="KW-1133">Transmembrane helix</keyword>
<dbReference type="SUPFAM" id="SSF56219">
    <property type="entry name" value="DNase I-like"/>
    <property type="match status" value="1"/>
</dbReference>
<dbReference type="CDD" id="cd09080">
    <property type="entry name" value="TDP2"/>
    <property type="match status" value="1"/>
</dbReference>
<dbReference type="Pfam" id="PF03372">
    <property type="entry name" value="Exo_endo_phos"/>
    <property type="match status" value="1"/>
</dbReference>
<feature type="domain" description="Endonuclease/exonuclease/phosphatase" evidence="2">
    <location>
        <begin position="46"/>
        <end position="228"/>
    </location>
</feature>
<reference evidence="3" key="1">
    <citation type="submission" date="2021-03" db="EMBL/GenBank/DDBJ databases">
        <authorList>
            <person name="Tagirdzhanova G."/>
        </authorList>
    </citation>
    <scope>NUCLEOTIDE SEQUENCE</scope>
</reference>
<dbReference type="InterPro" id="IPR005135">
    <property type="entry name" value="Endo/exonuclease/phosphatase"/>
</dbReference>
<feature type="transmembrane region" description="Helical" evidence="1">
    <location>
        <begin position="541"/>
        <end position="564"/>
    </location>
</feature>
<protein>
    <recommendedName>
        <fullName evidence="2">Endonuclease/exonuclease/phosphatase domain-containing protein</fullName>
    </recommendedName>
</protein>
<dbReference type="Gene3D" id="3.60.10.10">
    <property type="entry name" value="Endonuclease/exonuclease/phosphatase"/>
    <property type="match status" value="1"/>
</dbReference>
<dbReference type="EMBL" id="CAJPDS010000132">
    <property type="protein sequence ID" value="CAF9939504.1"/>
    <property type="molecule type" value="Genomic_DNA"/>
</dbReference>
<accession>A0A8H3J2H6</accession>
<dbReference type="PANTHER" id="PTHR35394">
    <property type="entry name" value="DUF3176 DOMAIN-CONTAINING PROTEIN"/>
    <property type="match status" value="1"/>
</dbReference>